<name>A0A5B7J8T2_PORTR</name>
<comment type="caution">
    <text evidence="1">The sequence shown here is derived from an EMBL/GenBank/DDBJ whole genome shotgun (WGS) entry which is preliminary data.</text>
</comment>
<proteinExistence type="predicted"/>
<protein>
    <submittedName>
        <fullName evidence="1">Uncharacterized protein</fullName>
    </submittedName>
</protein>
<dbReference type="EMBL" id="VSRR010097908">
    <property type="protein sequence ID" value="MPC94281.1"/>
    <property type="molecule type" value="Genomic_DNA"/>
</dbReference>
<dbReference type="AlphaFoldDB" id="A0A5B7J8T2"/>
<reference evidence="1 2" key="1">
    <citation type="submission" date="2019-05" db="EMBL/GenBank/DDBJ databases">
        <title>Another draft genome of Portunus trituberculatus and its Hox gene families provides insights of decapod evolution.</title>
        <authorList>
            <person name="Jeong J.-H."/>
            <person name="Song I."/>
            <person name="Kim S."/>
            <person name="Choi T."/>
            <person name="Kim D."/>
            <person name="Ryu S."/>
            <person name="Kim W."/>
        </authorList>
    </citation>
    <scope>NUCLEOTIDE SEQUENCE [LARGE SCALE GENOMIC DNA]</scope>
    <source>
        <tissue evidence="1">Muscle</tissue>
    </source>
</reference>
<dbReference type="Proteomes" id="UP000324222">
    <property type="component" value="Unassembled WGS sequence"/>
</dbReference>
<gene>
    <name evidence="1" type="ORF">E2C01_089443</name>
</gene>
<organism evidence="1 2">
    <name type="scientific">Portunus trituberculatus</name>
    <name type="common">Swimming crab</name>
    <name type="synonym">Neptunus trituberculatus</name>
    <dbReference type="NCBI Taxonomy" id="210409"/>
    <lineage>
        <taxon>Eukaryota</taxon>
        <taxon>Metazoa</taxon>
        <taxon>Ecdysozoa</taxon>
        <taxon>Arthropoda</taxon>
        <taxon>Crustacea</taxon>
        <taxon>Multicrustacea</taxon>
        <taxon>Malacostraca</taxon>
        <taxon>Eumalacostraca</taxon>
        <taxon>Eucarida</taxon>
        <taxon>Decapoda</taxon>
        <taxon>Pleocyemata</taxon>
        <taxon>Brachyura</taxon>
        <taxon>Eubrachyura</taxon>
        <taxon>Portunoidea</taxon>
        <taxon>Portunidae</taxon>
        <taxon>Portuninae</taxon>
        <taxon>Portunus</taxon>
    </lineage>
</organism>
<keyword evidence="2" id="KW-1185">Reference proteome</keyword>
<evidence type="ECO:0000313" key="2">
    <source>
        <dbReference type="Proteomes" id="UP000324222"/>
    </source>
</evidence>
<accession>A0A5B7J8T2</accession>
<sequence length="84" mass="9216">MYDMLLYTVPTSNVAIETTKRRPSQLNLLGAALLGACRTSPPLYNRVNLCKPTIVDARLWSGRWSARHTESGGSVRAMPTPSPT</sequence>
<evidence type="ECO:0000313" key="1">
    <source>
        <dbReference type="EMBL" id="MPC94281.1"/>
    </source>
</evidence>